<accession>A0A8J3NR44</accession>
<dbReference type="InterPro" id="IPR051081">
    <property type="entry name" value="HTH_MetalResp_TranReg"/>
</dbReference>
<evidence type="ECO:0000259" key="4">
    <source>
        <dbReference type="PROSITE" id="PS50987"/>
    </source>
</evidence>
<dbReference type="PANTHER" id="PTHR33154">
    <property type="entry name" value="TRANSCRIPTIONAL REGULATOR, ARSR FAMILY"/>
    <property type="match status" value="1"/>
</dbReference>
<evidence type="ECO:0000256" key="2">
    <source>
        <dbReference type="ARBA" id="ARBA00023125"/>
    </source>
</evidence>
<dbReference type="CDD" id="cd00090">
    <property type="entry name" value="HTH_ARSR"/>
    <property type="match status" value="1"/>
</dbReference>
<dbReference type="SMART" id="SM00418">
    <property type="entry name" value="HTH_ARSR"/>
    <property type="match status" value="1"/>
</dbReference>
<keyword evidence="6" id="KW-1185">Reference proteome</keyword>
<dbReference type="GO" id="GO:0003677">
    <property type="term" value="F:DNA binding"/>
    <property type="evidence" value="ECO:0007669"/>
    <property type="project" value="UniProtKB-KW"/>
</dbReference>
<dbReference type="PRINTS" id="PR00778">
    <property type="entry name" value="HTHARSR"/>
</dbReference>
<keyword evidence="2" id="KW-0238">DNA-binding</keyword>
<keyword evidence="3" id="KW-0804">Transcription</keyword>
<protein>
    <recommendedName>
        <fullName evidence="4">HTH arsR-type domain-containing protein</fullName>
    </recommendedName>
</protein>
<dbReference type="AlphaFoldDB" id="A0A8J3NR44"/>
<dbReference type="InterPro" id="IPR036388">
    <property type="entry name" value="WH-like_DNA-bd_sf"/>
</dbReference>
<dbReference type="Gene3D" id="1.10.10.10">
    <property type="entry name" value="Winged helix-like DNA-binding domain superfamily/Winged helix DNA-binding domain"/>
    <property type="match status" value="1"/>
</dbReference>
<dbReference type="PROSITE" id="PS50987">
    <property type="entry name" value="HTH_ARSR_2"/>
    <property type="match status" value="1"/>
</dbReference>
<organism evidence="5 6">
    <name type="scientific">Catellatospora chokoriensis</name>
    <dbReference type="NCBI Taxonomy" id="310353"/>
    <lineage>
        <taxon>Bacteria</taxon>
        <taxon>Bacillati</taxon>
        <taxon>Actinomycetota</taxon>
        <taxon>Actinomycetes</taxon>
        <taxon>Micromonosporales</taxon>
        <taxon>Micromonosporaceae</taxon>
        <taxon>Catellatospora</taxon>
    </lineage>
</organism>
<comment type="caution">
    <text evidence="5">The sequence shown here is derived from an EMBL/GenBank/DDBJ whole genome shotgun (WGS) entry which is preliminary data.</text>
</comment>
<dbReference type="GO" id="GO:0003700">
    <property type="term" value="F:DNA-binding transcription factor activity"/>
    <property type="evidence" value="ECO:0007669"/>
    <property type="project" value="InterPro"/>
</dbReference>
<proteinExistence type="predicted"/>
<dbReference type="InterPro" id="IPR036390">
    <property type="entry name" value="WH_DNA-bd_sf"/>
</dbReference>
<dbReference type="NCBIfam" id="NF033788">
    <property type="entry name" value="HTH_metalloreg"/>
    <property type="match status" value="1"/>
</dbReference>
<evidence type="ECO:0000313" key="5">
    <source>
        <dbReference type="EMBL" id="GIF88963.1"/>
    </source>
</evidence>
<dbReference type="RefSeq" id="WP_344400127.1">
    <property type="nucleotide sequence ID" value="NZ_BAAALB010000003.1"/>
</dbReference>
<evidence type="ECO:0000256" key="3">
    <source>
        <dbReference type="ARBA" id="ARBA00023163"/>
    </source>
</evidence>
<dbReference type="EMBL" id="BONG01000011">
    <property type="protein sequence ID" value="GIF88963.1"/>
    <property type="molecule type" value="Genomic_DNA"/>
</dbReference>
<dbReference type="InterPro" id="IPR001845">
    <property type="entry name" value="HTH_ArsR_DNA-bd_dom"/>
</dbReference>
<dbReference type="Proteomes" id="UP000619293">
    <property type="component" value="Unassembled WGS sequence"/>
</dbReference>
<keyword evidence="1" id="KW-0805">Transcription regulation</keyword>
<gene>
    <name evidence="5" type="ORF">Cch02nite_24070</name>
</gene>
<feature type="domain" description="HTH arsR-type" evidence="4">
    <location>
        <begin position="1"/>
        <end position="93"/>
    </location>
</feature>
<dbReference type="Pfam" id="PF01022">
    <property type="entry name" value="HTH_5"/>
    <property type="match status" value="1"/>
</dbReference>
<dbReference type="InterPro" id="IPR011991">
    <property type="entry name" value="ArsR-like_HTH"/>
</dbReference>
<dbReference type="PANTHER" id="PTHR33154:SF18">
    <property type="entry name" value="ARSENICAL RESISTANCE OPERON REPRESSOR"/>
    <property type="match status" value="1"/>
</dbReference>
<sequence length="95" mass="10021">MEVVRLLADPARAAIVDVLAAGPACTCHLVEDLGLTQPNVSNHLRALRHAGVVSAEPHGRYTYYHLNADALDAAAAHLSALAARARAAADSRREC</sequence>
<evidence type="ECO:0000256" key="1">
    <source>
        <dbReference type="ARBA" id="ARBA00023015"/>
    </source>
</evidence>
<dbReference type="SUPFAM" id="SSF46785">
    <property type="entry name" value="Winged helix' DNA-binding domain"/>
    <property type="match status" value="1"/>
</dbReference>
<reference evidence="5 6" key="1">
    <citation type="submission" date="2021-01" db="EMBL/GenBank/DDBJ databases">
        <title>Whole genome shotgun sequence of Catellatospora chokoriensis NBRC 107358.</title>
        <authorList>
            <person name="Komaki H."/>
            <person name="Tamura T."/>
        </authorList>
    </citation>
    <scope>NUCLEOTIDE SEQUENCE [LARGE SCALE GENOMIC DNA]</scope>
    <source>
        <strain evidence="5 6">NBRC 107358</strain>
    </source>
</reference>
<evidence type="ECO:0000313" key="6">
    <source>
        <dbReference type="Proteomes" id="UP000619293"/>
    </source>
</evidence>
<name>A0A8J3NR44_9ACTN</name>